<dbReference type="GO" id="GO:0010181">
    <property type="term" value="F:FMN binding"/>
    <property type="evidence" value="ECO:0007669"/>
    <property type="project" value="InterPro"/>
</dbReference>
<name>A0A5J4UK89_9EUKA</name>
<evidence type="ECO:0000256" key="1">
    <source>
        <dbReference type="SAM" id="MobiDB-lite"/>
    </source>
</evidence>
<dbReference type="SUPFAM" id="SSF52218">
    <property type="entry name" value="Flavoproteins"/>
    <property type="match status" value="1"/>
</dbReference>
<feature type="compositionally biased region" description="Basic and acidic residues" evidence="1">
    <location>
        <begin position="177"/>
        <end position="197"/>
    </location>
</feature>
<protein>
    <recommendedName>
        <fullName evidence="4">Flavodoxin-like domain-containing protein</fullName>
    </recommendedName>
</protein>
<sequence length="197" mass="22234">MARALIVYYSFMGTTKTVADLLSDELQKNGITPVVEVVKCSQIKPGIFSALKQLYKTFASSTFTLDNPPENDPRQFDYVFIGFPVWGYIVCPPMDVWLKAVEFDTTRTKFGAFIQQRQSGADKCFELIEKTIGKPLSGKMTVFHFESRRQPEGSKIKVEQFVKDAIGGETVTQQDIPRVEEGEVKEDKQSESEVAKE</sequence>
<dbReference type="InterPro" id="IPR029039">
    <property type="entry name" value="Flavoprotein-like_sf"/>
</dbReference>
<organism evidence="2 3">
    <name type="scientific">Streblomastix strix</name>
    <dbReference type="NCBI Taxonomy" id="222440"/>
    <lineage>
        <taxon>Eukaryota</taxon>
        <taxon>Metamonada</taxon>
        <taxon>Preaxostyla</taxon>
        <taxon>Oxymonadida</taxon>
        <taxon>Streblomastigidae</taxon>
        <taxon>Streblomastix</taxon>
    </lineage>
</organism>
<dbReference type="EMBL" id="SNRW01015305">
    <property type="protein sequence ID" value="KAA6370521.1"/>
    <property type="molecule type" value="Genomic_DNA"/>
</dbReference>
<reference evidence="2 3" key="1">
    <citation type="submission" date="2019-03" db="EMBL/GenBank/DDBJ databases">
        <title>Single cell metagenomics reveals metabolic interactions within the superorganism composed of flagellate Streblomastix strix and complex community of Bacteroidetes bacteria on its surface.</title>
        <authorList>
            <person name="Treitli S.C."/>
            <person name="Kolisko M."/>
            <person name="Husnik F."/>
            <person name="Keeling P."/>
            <person name="Hampl V."/>
        </authorList>
    </citation>
    <scope>NUCLEOTIDE SEQUENCE [LARGE SCALE GENOMIC DNA]</scope>
    <source>
        <strain evidence="2">ST1C</strain>
    </source>
</reference>
<comment type="caution">
    <text evidence="2">The sequence shown here is derived from an EMBL/GenBank/DDBJ whole genome shotgun (WGS) entry which is preliminary data.</text>
</comment>
<dbReference type="Gene3D" id="3.40.50.360">
    <property type="match status" value="1"/>
</dbReference>
<dbReference type="AlphaFoldDB" id="A0A5J4UK89"/>
<dbReference type="Proteomes" id="UP000324800">
    <property type="component" value="Unassembled WGS sequence"/>
</dbReference>
<evidence type="ECO:0000313" key="2">
    <source>
        <dbReference type="EMBL" id="KAA6370521.1"/>
    </source>
</evidence>
<dbReference type="InterPro" id="IPR001226">
    <property type="entry name" value="Flavodoxin_CS"/>
</dbReference>
<dbReference type="GO" id="GO:0009055">
    <property type="term" value="F:electron transfer activity"/>
    <property type="evidence" value="ECO:0007669"/>
    <property type="project" value="InterPro"/>
</dbReference>
<dbReference type="PROSITE" id="PS00201">
    <property type="entry name" value="FLAVODOXIN"/>
    <property type="match status" value="1"/>
</dbReference>
<accession>A0A5J4UK89</accession>
<proteinExistence type="predicted"/>
<gene>
    <name evidence="2" type="ORF">EZS28_033952</name>
</gene>
<feature type="region of interest" description="Disordered" evidence="1">
    <location>
        <begin position="172"/>
        <end position="197"/>
    </location>
</feature>
<evidence type="ECO:0000313" key="3">
    <source>
        <dbReference type="Proteomes" id="UP000324800"/>
    </source>
</evidence>
<evidence type="ECO:0008006" key="4">
    <source>
        <dbReference type="Google" id="ProtNLM"/>
    </source>
</evidence>